<keyword evidence="13" id="KW-0333">Golgi apparatus</keyword>
<dbReference type="Pfam" id="PF05915">
    <property type="entry name" value="TMEM_230_134"/>
    <property type="match status" value="1"/>
</dbReference>
<dbReference type="AlphaFoldDB" id="A0A9N9GAE5"/>
<keyword evidence="11 18" id="KW-1133">Transmembrane helix</keyword>
<dbReference type="PANTHER" id="PTHR15664:SF6">
    <property type="entry name" value="TRANSMEMBRANE PROTEIN 230"/>
    <property type="match status" value="1"/>
</dbReference>
<feature type="transmembrane region" description="Helical" evidence="18">
    <location>
        <begin position="76"/>
        <end position="98"/>
    </location>
</feature>
<evidence type="ECO:0000256" key="16">
    <source>
        <dbReference type="ARBA" id="ARBA00024003"/>
    </source>
</evidence>
<sequence length="112" mass="12852">MRGFRGIRNSRNYIQLNEDGGYTDAQFRRPVQPIPWNSIILASVLFVLGSLGIILGSLIETGIISNQDWLDRGNPLLFLGCLLFIPGFYHVRLAYYAYKGYDGYDFDQIPEW</sequence>
<keyword evidence="10" id="KW-0967">Endosome</keyword>
<evidence type="ECO:0000256" key="14">
    <source>
        <dbReference type="ARBA" id="ARBA00023136"/>
    </source>
</evidence>
<evidence type="ECO:0000313" key="20">
    <source>
        <dbReference type="Proteomes" id="UP000789706"/>
    </source>
</evidence>
<keyword evidence="15" id="KW-0968">Cytoplasmic vesicle</keyword>
<evidence type="ECO:0000256" key="6">
    <source>
        <dbReference type="ARBA" id="ARBA00004601"/>
    </source>
</evidence>
<feature type="transmembrane region" description="Helical" evidence="18">
    <location>
        <begin position="39"/>
        <end position="64"/>
    </location>
</feature>
<gene>
    <name evidence="19" type="ORF">DEBURN_LOCUS9299</name>
</gene>
<proteinExistence type="inferred from homology"/>
<evidence type="ECO:0000256" key="15">
    <source>
        <dbReference type="ARBA" id="ARBA00023329"/>
    </source>
</evidence>
<dbReference type="GO" id="GO:0055037">
    <property type="term" value="C:recycling endosome"/>
    <property type="evidence" value="ECO:0007669"/>
    <property type="project" value="UniProtKB-SubCell"/>
</dbReference>
<dbReference type="PANTHER" id="PTHR15664">
    <property type="entry name" value="C20ORF30 PROTEIN"/>
    <property type="match status" value="1"/>
</dbReference>
<dbReference type="GO" id="GO:0016020">
    <property type="term" value="C:membrane"/>
    <property type="evidence" value="ECO:0007669"/>
    <property type="project" value="UniProtKB-SubCell"/>
</dbReference>
<evidence type="ECO:0000313" key="19">
    <source>
        <dbReference type="EMBL" id="CAG8596206.1"/>
    </source>
</evidence>
<dbReference type="Proteomes" id="UP000789706">
    <property type="component" value="Unassembled WGS sequence"/>
</dbReference>
<dbReference type="OrthoDB" id="5597044at2759"/>
<comment type="similarity">
    <text evidence="8">Belongs to the TMEM134/TMEM230 family.</text>
</comment>
<comment type="function">
    <text evidence="16">Involved in trafficking and recycling of synaptic vesicles.</text>
</comment>
<reference evidence="19" key="1">
    <citation type="submission" date="2021-06" db="EMBL/GenBank/DDBJ databases">
        <authorList>
            <person name="Kallberg Y."/>
            <person name="Tangrot J."/>
            <person name="Rosling A."/>
        </authorList>
    </citation>
    <scope>NUCLEOTIDE SEQUENCE</scope>
    <source>
        <strain evidence="19">AZ414A</strain>
    </source>
</reference>
<comment type="caution">
    <text evidence="19">The sequence shown here is derived from an EMBL/GenBank/DDBJ whole genome shotgun (WGS) entry which is preliminary data.</text>
</comment>
<accession>A0A9N9GAE5</accession>
<keyword evidence="20" id="KW-1185">Reference proteome</keyword>
<evidence type="ECO:0000256" key="18">
    <source>
        <dbReference type="SAM" id="Phobius"/>
    </source>
</evidence>
<evidence type="ECO:0000256" key="17">
    <source>
        <dbReference type="ARBA" id="ARBA00024088"/>
    </source>
</evidence>
<protein>
    <recommendedName>
        <fullName evidence="17">Transmembrane protein 230</fullName>
    </recommendedName>
</protein>
<dbReference type="GO" id="GO:0005794">
    <property type="term" value="C:Golgi apparatus"/>
    <property type="evidence" value="ECO:0007669"/>
    <property type="project" value="UniProtKB-SubCell"/>
</dbReference>
<dbReference type="InterPro" id="IPR044234">
    <property type="entry name" value="TMEM230"/>
</dbReference>
<evidence type="ECO:0000256" key="8">
    <source>
        <dbReference type="ARBA" id="ARBA00007743"/>
    </source>
</evidence>
<evidence type="ECO:0000256" key="4">
    <source>
        <dbReference type="ARBA" id="ARBA00004412"/>
    </source>
</evidence>
<evidence type="ECO:0000256" key="13">
    <source>
        <dbReference type="ARBA" id="ARBA00023034"/>
    </source>
</evidence>
<dbReference type="EMBL" id="CAJVPK010001712">
    <property type="protein sequence ID" value="CAG8596206.1"/>
    <property type="molecule type" value="Genomic_DNA"/>
</dbReference>
<dbReference type="GO" id="GO:0005776">
    <property type="term" value="C:autophagosome"/>
    <property type="evidence" value="ECO:0007669"/>
    <property type="project" value="UniProtKB-SubCell"/>
</dbReference>
<evidence type="ECO:0000256" key="10">
    <source>
        <dbReference type="ARBA" id="ARBA00022753"/>
    </source>
</evidence>
<name>A0A9N9GAE5_9GLOM</name>
<keyword evidence="9 18" id="KW-0812">Transmembrane</keyword>
<evidence type="ECO:0000256" key="3">
    <source>
        <dbReference type="ARBA" id="ARBA00004234"/>
    </source>
</evidence>
<dbReference type="GO" id="GO:0005769">
    <property type="term" value="C:early endosome"/>
    <property type="evidence" value="ECO:0007669"/>
    <property type="project" value="UniProtKB-SubCell"/>
</dbReference>
<keyword evidence="12" id="KW-0770">Synapse</keyword>
<evidence type="ECO:0000256" key="5">
    <source>
        <dbReference type="ARBA" id="ARBA00004419"/>
    </source>
</evidence>
<evidence type="ECO:0000256" key="9">
    <source>
        <dbReference type="ARBA" id="ARBA00022692"/>
    </source>
</evidence>
<keyword evidence="14 18" id="KW-0472">Membrane</keyword>
<dbReference type="InterPro" id="IPR008590">
    <property type="entry name" value="TMEM_230/134"/>
</dbReference>
<evidence type="ECO:0000256" key="7">
    <source>
        <dbReference type="ARBA" id="ARBA00004603"/>
    </source>
</evidence>
<organism evidence="19 20">
    <name type="scientific">Diversispora eburnea</name>
    <dbReference type="NCBI Taxonomy" id="1213867"/>
    <lineage>
        <taxon>Eukaryota</taxon>
        <taxon>Fungi</taxon>
        <taxon>Fungi incertae sedis</taxon>
        <taxon>Mucoromycota</taxon>
        <taxon>Glomeromycotina</taxon>
        <taxon>Glomeromycetes</taxon>
        <taxon>Diversisporales</taxon>
        <taxon>Diversisporaceae</taxon>
        <taxon>Diversispora</taxon>
    </lineage>
</organism>
<evidence type="ECO:0000256" key="1">
    <source>
        <dbReference type="ARBA" id="ARBA00004141"/>
    </source>
</evidence>
<evidence type="ECO:0000256" key="11">
    <source>
        <dbReference type="ARBA" id="ARBA00022989"/>
    </source>
</evidence>
<dbReference type="GO" id="GO:0005770">
    <property type="term" value="C:late endosome"/>
    <property type="evidence" value="ECO:0007669"/>
    <property type="project" value="UniProtKB-SubCell"/>
</dbReference>
<comment type="subcellular location">
    <subcellularLocation>
        <location evidence="5">Cytoplasmic vesicle</location>
        <location evidence="5">Autophagosome</location>
    </subcellularLocation>
    <subcellularLocation>
        <location evidence="3">Cytoplasmic vesicle</location>
        <location evidence="3">Secretory vesicle</location>
        <location evidence="3">Synaptic vesicle</location>
    </subcellularLocation>
    <subcellularLocation>
        <location evidence="4">Early endosome</location>
    </subcellularLocation>
    <subcellularLocation>
        <location evidence="6">Golgi apparatus</location>
        <location evidence="6">trans-Golgi network</location>
    </subcellularLocation>
    <subcellularLocation>
        <location evidence="7">Late endosome</location>
    </subcellularLocation>
    <subcellularLocation>
        <location evidence="1">Membrane</location>
        <topology evidence="1">Multi-pass membrane protein</topology>
    </subcellularLocation>
    <subcellularLocation>
        <location evidence="2">Recycling endosome</location>
    </subcellularLocation>
</comment>
<evidence type="ECO:0000256" key="12">
    <source>
        <dbReference type="ARBA" id="ARBA00023018"/>
    </source>
</evidence>
<evidence type="ECO:0000256" key="2">
    <source>
        <dbReference type="ARBA" id="ARBA00004172"/>
    </source>
</evidence>